<evidence type="ECO:0000256" key="4">
    <source>
        <dbReference type="ARBA" id="ARBA00022692"/>
    </source>
</evidence>
<dbReference type="Gene3D" id="1.25.60.10">
    <property type="entry name" value="MgtE N-terminal domain-like"/>
    <property type="match status" value="1"/>
</dbReference>
<dbReference type="GO" id="GO:0046872">
    <property type="term" value="F:metal ion binding"/>
    <property type="evidence" value="ECO:0007669"/>
    <property type="project" value="UniProtKB-KW"/>
</dbReference>
<accession>A0A1M7G667</accession>
<dbReference type="PANTHER" id="PTHR43773:SF1">
    <property type="entry name" value="MAGNESIUM TRANSPORTER MGTE"/>
    <property type="match status" value="1"/>
</dbReference>
<dbReference type="SUPFAM" id="SSF54631">
    <property type="entry name" value="CBS-domain pair"/>
    <property type="match status" value="1"/>
</dbReference>
<comment type="subunit">
    <text evidence="9">Homodimer.</text>
</comment>
<dbReference type="GO" id="GO:0005886">
    <property type="term" value="C:plasma membrane"/>
    <property type="evidence" value="ECO:0007669"/>
    <property type="project" value="UniProtKB-SubCell"/>
</dbReference>
<evidence type="ECO:0000256" key="9">
    <source>
        <dbReference type="RuleBase" id="RU362011"/>
    </source>
</evidence>
<dbReference type="CDD" id="cd04606">
    <property type="entry name" value="CBS_pair_Mg_transporter"/>
    <property type="match status" value="1"/>
</dbReference>
<gene>
    <name evidence="11" type="ORF">SAMN02745189_01579</name>
</gene>
<dbReference type="Pfam" id="PF03448">
    <property type="entry name" value="MgtE_N"/>
    <property type="match status" value="1"/>
</dbReference>
<keyword evidence="5 9" id="KW-0460">Magnesium</keyword>
<dbReference type="Gene3D" id="1.10.357.20">
    <property type="entry name" value="SLC41 divalent cation transporters, integral membrane domain"/>
    <property type="match status" value="1"/>
</dbReference>
<evidence type="ECO:0000256" key="6">
    <source>
        <dbReference type="ARBA" id="ARBA00022989"/>
    </source>
</evidence>
<feature type="domain" description="CBS" evidence="10">
    <location>
        <begin position="146"/>
        <end position="209"/>
    </location>
</feature>
<dbReference type="GO" id="GO:0015095">
    <property type="term" value="F:magnesium ion transmembrane transporter activity"/>
    <property type="evidence" value="ECO:0007669"/>
    <property type="project" value="UniProtKB-UniRule"/>
</dbReference>
<dbReference type="SMART" id="SM00116">
    <property type="entry name" value="CBS"/>
    <property type="match status" value="2"/>
</dbReference>
<organism evidence="11 12">
    <name type="scientific">Lacicoccus alkaliphilus DSM 16010</name>
    <dbReference type="NCBI Taxonomy" id="1123231"/>
    <lineage>
        <taxon>Bacteria</taxon>
        <taxon>Bacillati</taxon>
        <taxon>Bacillota</taxon>
        <taxon>Bacilli</taxon>
        <taxon>Bacillales</taxon>
        <taxon>Salinicoccaceae</taxon>
        <taxon>Lacicoccus</taxon>
    </lineage>
</organism>
<reference evidence="11 12" key="1">
    <citation type="submission" date="2016-11" db="EMBL/GenBank/DDBJ databases">
        <authorList>
            <person name="Jaros S."/>
            <person name="Januszkiewicz K."/>
            <person name="Wedrychowicz H."/>
        </authorList>
    </citation>
    <scope>NUCLEOTIDE SEQUENCE [LARGE SCALE GENOMIC DNA]</scope>
    <source>
        <strain evidence="11 12">DSM 16010</strain>
    </source>
</reference>
<evidence type="ECO:0000259" key="10">
    <source>
        <dbReference type="PROSITE" id="PS51371"/>
    </source>
</evidence>
<proteinExistence type="inferred from homology"/>
<dbReference type="InterPro" id="IPR038076">
    <property type="entry name" value="MgtE_N_sf"/>
</dbReference>
<dbReference type="EMBL" id="FRCF01000005">
    <property type="protein sequence ID" value="SHM11349.1"/>
    <property type="molecule type" value="Genomic_DNA"/>
</dbReference>
<keyword evidence="7 9" id="KW-0472">Membrane</keyword>
<dbReference type="STRING" id="1123231.SAMN02745189_01579"/>
<dbReference type="Proteomes" id="UP000184206">
    <property type="component" value="Unassembled WGS sequence"/>
</dbReference>
<evidence type="ECO:0000256" key="8">
    <source>
        <dbReference type="PROSITE-ProRule" id="PRU00703"/>
    </source>
</evidence>
<evidence type="ECO:0000256" key="7">
    <source>
        <dbReference type="ARBA" id="ARBA00023136"/>
    </source>
</evidence>
<comment type="function">
    <text evidence="9">Acts as a magnesium transporter.</text>
</comment>
<evidence type="ECO:0000313" key="12">
    <source>
        <dbReference type="Proteomes" id="UP000184206"/>
    </source>
</evidence>
<keyword evidence="8" id="KW-0129">CBS domain</keyword>
<comment type="similarity">
    <text evidence="2 9">Belongs to the SLC41A transporter family.</text>
</comment>
<dbReference type="SUPFAM" id="SSF161093">
    <property type="entry name" value="MgtE membrane domain-like"/>
    <property type="match status" value="1"/>
</dbReference>
<dbReference type="InterPro" id="IPR006669">
    <property type="entry name" value="MgtE_transporter"/>
</dbReference>
<dbReference type="InterPro" id="IPR000644">
    <property type="entry name" value="CBS_dom"/>
</dbReference>
<keyword evidence="12" id="KW-1185">Reference proteome</keyword>
<evidence type="ECO:0000313" key="11">
    <source>
        <dbReference type="EMBL" id="SHM11349.1"/>
    </source>
</evidence>
<dbReference type="Pfam" id="PF01769">
    <property type="entry name" value="MgtE"/>
    <property type="match status" value="1"/>
</dbReference>
<dbReference type="SMART" id="SM00924">
    <property type="entry name" value="MgtE_N"/>
    <property type="match status" value="1"/>
</dbReference>
<keyword evidence="3 9" id="KW-0813">Transport</keyword>
<dbReference type="SUPFAM" id="SSF158791">
    <property type="entry name" value="MgtE N-terminal domain-like"/>
    <property type="match status" value="1"/>
</dbReference>
<dbReference type="InterPro" id="IPR046342">
    <property type="entry name" value="CBS_dom_sf"/>
</dbReference>
<name>A0A1M7G667_9BACL</name>
<evidence type="ECO:0000256" key="1">
    <source>
        <dbReference type="ARBA" id="ARBA00004141"/>
    </source>
</evidence>
<feature type="transmembrane region" description="Helical" evidence="9">
    <location>
        <begin position="324"/>
        <end position="345"/>
    </location>
</feature>
<dbReference type="InterPro" id="IPR036739">
    <property type="entry name" value="SLC41_membr_dom_sf"/>
</dbReference>
<keyword evidence="9" id="KW-1003">Cell membrane</keyword>
<feature type="transmembrane region" description="Helical" evidence="9">
    <location>
        <begin position="292"/>
        <end position="312"/>
    </location>
</feature>
<comment type="subcellular location">
    <subcellularLocation>
        <location evidence="9">Cell membrane</location>
        <topology evidence="9">Multi-pass membrane protein</topology>
    </subcellularLocation>
    <subcellularLocation>
        <location evidence="1">Membrane</location>
        <topology evidence="1">Multi-pass membrane protein</topology>
    </subcellularLocation>
</comment>
<keyword evidence="4 9" id="KW-0812">Transmembrane</keyword>
<dbReference type="PROSITE" id="PS51371">
    <property type="entry name" value="CBS"/>
    <property type="match status" value="2"/>
</dbReference>
<evidence type="ECO:0000256" key="3">
    <source>
        <dbReference type="ARBA" id="ARBA00022448"/>
    </source>
</evidence>
<dbReference type="Gene3D" id="3.10.580.10">
    <property type="entry name" value="CBS-domain"/>
    <property type="match status" value="1"/>
</dbReference>
<sequence>MPEIEEMTEIEIEYEALLTQLRENDIDGFREDFLDLHTYEQSEFYSDLEEADRDLLYEVLSPEEVSMFFDSLEIDDDEAYDELFETMDARYAAEMIGRMQYDNAADILNKLPKSKVTTFLALMDRADAAEIRSLLNYEEDTAGGIMTTEFVSLSSLMTVREAMRHLKDVAQDSETIYYVFIVDEKRKLVGIMSLRELIVADDDEYIGDIMNERVVSVFVSDDQEEVAQIMRDYDFLALPVLDYQEHLVGIITADDIMDVIDEEASEDYSRLAGMSETEKTSDTSWETAKKRLPWLVGLTFMGMITAGMLSFFEDTLAQVVLLGAFIPLIAGMAGNTGTQSLAVVVRGIATGEVDASSKVKLVFREVGSGLITGLTCGTLIYLIILVMYQEPTLGMIVAFSLFVAMTVATFIGTLIPMFMNRIGIDPAVASGPFITTGNDIVSLMIYFTLANIFMAALL</sequence>
<keyword evidence="9" id="KW-0479">Metal-binding</keyword>
<feature type="transmembrane region" description="Helical" evidence="9">
    <location>
        <begin position="366"/>
        <end position="388"/>
    </location>
</feature>
<dbReference type="Pfam" id="PF00571">
    <property type="entry name" value="CBS"/>
    <property type="match status" value="2"/>
</dbReference>
<feature type="domain" description="CBS" evidence="10">
    <location>
        <begin position="210"/>
        <end position="266"/>
    </location>
</feature>
<evidence type="ECO:0000256" key="5">
    <source>
        <dbReference type="ARBA" id="ARBA00022842"/>
    </source>
</evidence>
<dbReference type="PANTHER" id="PTHR43773">
    <property type="entry name" value="MAGNESIUM TRANSPORTER MGTE"/>
    <property type="match status" value="1"/>
</dbReference>
<dbReference type="OrthoDB" id="9790355at2"/>
<dbReference type="InterPro" id="IPR006668">
    <property type="entry name" value="Mg_transptr_MgtE_intracell_dom"/>
</dbReference>
<keyword evidence="6 9" id="KW-1133">Transmembrane helix</keyword>
<comment type="caution">
    <text evidence="9">Lacks conserved residue(s) required for the propagation of feature annotation.</text>
</comment>
<evidence type="ECO:0000256" key="2">
    <source>
        <dbReference type="ARBA" id="ARBA00009749"/>
    </source>
</evidence>
<protein>
    <recommendedName>
        <fullName evidence="9">Magnesium transporter MgtE</fullName>
    </recommendedName>
</protein>
<dbReference type="InterPro" id="IPR006667">
    <property type="entry name" value="SLC41_membr_dom"/>
</dbReference>
<feature type="transmembrane region" description="Helical" evidence="9">
    <location>
        <begin position="394"/>
        <end position="419"/>
    </location>
</feature>
<dbReference type="AlphaFoldDB" id="A0A1M7G667"/>
<dbReference type="NCBIfam" id="TIGR00400">
    <property type="entry name" value="mgtE"/>
    <property type="match status" value="1"/>
</dbReference>
<dbReference type="RefSeq" id="WP_072710030.1">
    <property type="nucleotide sequence ID" value="NZ_FRCF01000005.1"/>
</dbReference>